<dbReference type="EMBL" id="BAABAU010000002">
    <property type="protein sequence ID" value="GAA4266658.1"/>
    <property type="molecule type" value="Genomic_DNA"/>
</dbReference>
<dbReference type="InterPro" id="IPR004111">
    <property type="entry name" value="Repressor_TetR_C"/>
</dbReference>
<evidence type="ECO:0000259" key="6">
    <source>
        <dbReference type="PROSITE" id="PS50977"/>
    </source>
</evidence>
<evidence type="ECO:0000256" key="1">
    <source>
        <dbReference type="ARBA" id="ARBA00022491"/>
    </source>
</evidence>
<dbReference type="PANTHER" id="PTHR30055:SF151">
    <property type="entry name" value="TRANSCRIPTIONAL REGULATORY PROTEIN"/>
    <property type="match status" value="1"/>
</dbReference>
<dbReference type="InterPro" id="IPR050109">
    <property type="entry name" value="HTH-type_TetR-like_transc_reg"/>
</dbReference>
<evidence type="ECO:0000256" key="5">
    <source>
        <dbReference type="PROSITE-ProRule" id="PRU00335"/>
    </source>
</evidence>
<dbReference type="InterPro" id="IPR009057">
    <property type="entry name" value="Homeodomain-like_sf"/>
</dbReference>
<comment type="caution">
    <text evidence="7">The sequence shown here is derived from an EMBL/GenBank/DDBJ whole genome shotgun (WGS) entry which is preliminary data.</text>
</comment>
<organism evidence="7 8">
    <name type="scientific">Frondihabitans peucedani</name>
    <dbReference type="NCBI Taxonomy" id="598626"/>
    <lineage>
        <taxon>Bacteria</taxon>
        <taxon>Bacillati</taxon>
        <taxon>Actinomycetota</taxon>
        <taxon>Actinomycetes</taxon>
        <taxon>Micrococcales</taxon>
        <taxon>Microbacteriaceae</taxon>
        <taxon>Frondihabitans</taxon>
    </lineage>
</organism>
<dbReference type="PRINTS" id="PR00400">
    <property type="entry name" value="TETREPRESSOR"/>
</dbReference>
<protein>
    <submittedName>
        <fullName evidence="7">TetR/AcrR family transcriptional regulator C-terminal domain-containing protein</fullName>
    </submittedName>
</protein>
<dbReference type="RefSeq" id="WP_344796231.1">
    <property type="nucleotide sequence ID" value="NZ_BAABAU010000002.1"/>
</dbReference>
<evidence type="ECO:0000256" key="3">
    <source>
        <dbReference type="ARBA" id="ARBA00023125"/>
    </source>
</evidence>
<dbReference type="Proteomes" id="UP001501594">
    <property type="component" value="Unassembled WGS sequence"/>
</dbReference>
<dbReference type="SUPFAM" id="SSF48498">
    <property type="entry name" value="Tetracyclin repressor-like, C-terminal domain"/>
    <property type="match status" value="1"/>
</dbReference>
<dbReference type="SUPFAM" id="SSF46689">
    <property type="entry name" value="Homeodomain-like"/>
    <property type="match status" value="1"/>
</dbReference>
<dbReference type="PROSITE" id="PS01081">
    <property type="entry name" value="HTH_TETR_1"/>
    <property type="match status" value="1"/>
</dbReference>
<keyword evidence="3 5" id="KW-0238">DNA-binding</keyword>
<evidence type="ECO:0000256" key="2">
    <source>
        <dbReference type="ARBA" id="ARBA00023015"/>
    </source>
</evidence>
<dbReference type="InterPro" id="IPR036271">
    <property type="entry name" value="Tet_transcr_reg_TetR-rel_C_sf"/>
</dbReference>
<dbReference type="Pfam" id="PF02909">
    <property type="entry name" value="TetR_C_1"/>
    <property type="match status" value="1"/>
</dbReference>
<feature type="DNA-binding region" description="H-T-H motif" evidence="5">
    <location>
        <begin position="26"/>
        <end position="45"/>
    </location>
</feature>
<dbReference type="Pfam" id="PF00440">
    <property type="entry name" value="TetR_N"/>
    <property type="match status" value="1"/>
</dbReference>
<proteinExistence type="predicted"/>
<dbReference type="PANTHER" id="PTHR30055">
    <property type="entry name" value="HTH-TYPE TRANSCRIPTIONAL REGULATOR RUTR"/>
    <property type="match status" value="1"/>
</dbReference>
<name>A0ABP8E370_9MICO</name>
<gene>
    <name evidence="7" type="ORF">GCM10022256_22700</name>
</gene>
<evidence type="ECO:0000313" key="7">
    <source>
        <dbReference type="EMBL" id="GAA4266658.1"/>
    </source>
</evidence>
<keyword evidence="2" id="KW-0805">Transcription regulation</keyword>
<feature type="domain" description="HTH tetR-type" evidence="6">
    <location>
        <begin position="3"/>
        <end position="63"/>
    </location>
</feature>
<evidence type="ECO:0000256" key="4">
    <source>
        <dbReference type="ARBA" id="ARBA00023163"/>
    </source>
</evidence>
<dbReference type="Gene3D" id="1.10.10.60">
    <property type="entry name" value="Homeodomain-like"/>
    <property type="match status" value="1"/>
</dbReference>
<dbReference type="InterPro" id="IPR001647">
    <property type="entry name" value="HTH_TetR"/>
</dbReference>
<dbReference type="Gene3D" id="1.10.357.10">
    <property type="entry name" value="Tetracycline Repressor, domain 2"/>
    <property type="match status" value="1"/>
</dbReference>
<sequence>MAKIERVAVVREALALLDEVGLDGVSTRALARRLGVEQPSLYWHFHSKQELIAAMAAAALEPHDEMPLPQQGDAWSSWFLDNYRSFRSALLARRDGARLHAGSVPDVASRDRLLKKFAFLVESGVPQADAIAGMLAASRFTVGSALEQQANPDLEDEREMNLTVPSHDQAFEAGLVMLLNGLQQTASQKIPNRSKGLAVP</sequence>
<keyword evidence="1" id="KW-0678">Repressor</keyword>
<accession>A0ABP8E370</accession>
<keyword evidence="8" id="KW-1185">Reference proteome</keyword>
<dbReference type="InterPro" id="IPR003012">
    <property type="entry name" value="Tet_transcr_reg_TetR"/>
</dbReference>
<dbReference type="PROSITE" id="PS50977">
    <property type="entry name" value="HTH_TETR_2"/>
    <property type="match status" value="1"/>
</dbReference>
<dbReference type="PRINTS" id="PR00455">
    <property type="entry name" value="HTHTETR"/>
</dbReference>
<evidence type="ECO:0000313" key="8">
    <source>
        <dbReference type="Proteomes" id="UP001501594"/>
    </source>
</evidence>
<keyword evidence="4" id="KW-0804">Transcription</keyword>
<reference evidence="8" key="1">
    <citation type="journal article" date="2019" name="Int. J. Syst. Evol. Microbiol.">
        <title>The Global Catalogue of Microorganisms (GCM) 10K type strain sequencing project: providing services to taxonomists for standard genome sequencing and annotation.</title>
        <authorList>
            <consortium name="The Broad Institute Genomics Platform"/>
            <consortium name="The Broad Institute Genome Sequencing Center for Infectious Disease"/>
            <person name="Wu L."/>
            <person name="Ma J."/>
        </authorList>
    </citation>
    <scope>NUCLEOTIDE SEQUENCE [LARGE SCALE GENOMIC DNA]</scope>
    <source>
        <strain evidence="8">JCM 17442</strain>
    </source>
</reference>
<dbReference type="InterPro" id="IPR023772">
    <property type="entry name" value="DNA-bd_HTH_TetR-type_CS"/>
</dbReference>